<proteinExistence type="predicted"/>
<sequence length="81" mass="8635">MLTNPGSLVLEHPDSKHLTTVAHPTIGSSGPPSPGFMMLNTGIPFTKKVGGATPAKDAYGLYRYFRFAAASMLASARRDQK</sequence>
<accession>A0A0B7KPL3</accession>
<dbReference type="AlphaFoldDB" id="A0A0B7KPL3"/>
<dbReference type="EMBL" id="CDPU01000073">
    <property type="protein sequence ID" value="CEO56736.1"/>
    <property type="molecule type" value="Genomic_DNA"/>
</dbReference>
<gene>
    <name evidence="1" type="ORF">BN869_000012794_1</name>
</gene>
<organism evidence="1">
    <name type="scientific">Bionectria ochroleuca</name>
    <name type="common">Gliocladium roseum</name>
    <dbReference type="NCBI Taxonomy" id="29856"/>
    <lineage>
        <taxon>Eukaryota</taxon>
        <taxon>Fungi</taxon>
        <taxon>Dikarya</taxon>
        <taxon>Ascomycota</taxon>
        <taxon>Pezizomycotina</taxon>
        <taxon>Sordariomycetes</taxon>
        <taxon>Hypocreomycetidae</taxon>
        <taxon>Hypocreales</taxon>
        <taxon>Bionectriaceae</taxon>
        <taxon>Clonostachys</taxon>
    </lineage>
</organism>
<evidence type="ECO:0000313" key="1">
    <source>
        <dbReference type="EMBL" id="CEO56736.1"/>
    </source>
</evidence>
<reference evidence="1" key="1">
    <citation type="submission" date="2015-01" db="EMBL/GenBank/DDBJ databases">
        <authorList>
            <person name="Durling Mikael"/>
        </authorList>
    </citation>
    <scope>NUCLEOTIDE SEQUENCE</scope>
</reference>
<name>A0A0B7KPL3_BIOOC</name>
<protein>
    <submittedName>
        <fullName evidence="1">Uncharacterized protein</fullName>
    </submittedName>
</protein>